<sequence>MEEIFNLAEKQRLIDQNHFEDLFTTDIRPLTKLFRMPANSFIIKSTSQPQYLFYLIKGRAKLYDVTANGKTMLIDFFTPPCFIGEMELIDPTGDPFSVQAIGDCLCLALPIHRIQKQLLVDPIFLKHICLYLAHKNTRNIRVASKNQTSTLSERLAAFILMTEHNGVYKEKHTEVSEFLGVSYRHLLYVLREFMDAGLLSKQGHRSYLIQDRQELERIAEGNQS</sequence>
<dbReference type="SUPFAM" id="SSF46785">
    <property type="entry name" value="Winged helix' DNA-binding domain"/>
    <property type="match status" value="1"/>
</dbReference>
<evidence type="ECO:0000313" key="7">
    <source>
        <dbReference type="Proteomes" id="UP000466388"/>
    </source>
</evidence>
<dbReference type="Gene3D" id="2.60.120.10">
    <property type="entry name" value="Jelly Rolls"/>
    <property type="match status" value="1"/>
</dbReference>
<gene>
    <name evidence="6" type="primary">yeiL</name>
    <name evidence="6" type="ORF">GM612_08385</name>
</gene>
<evidence type="ECO:0000256" key="2">
    <source>
        <dbReference type="ARBA" id="ARBA00023125"/>
    </source>
</evidence>
<dbReference type="NCBIfam" id="NF007707">
    <property type="entry name" value="PRK10402.1"/>
    <property type="match status" value="1"/>
</dbReference>
<dbReference type="GO" id="GO:0005829">
    <property type="term" value="C:cytosol"/>
    <property type="evidence" value="ECO:0007669"/>
    <property type="project" value="TreeGrafter"/>
</dbReference>
<evidence type="ECO:0000313" key="6">
    <source>
        <dbReference type="EMBL" id="MTV82662.1"/>
    </source>
</evidence>
<dbReference type="PROSITE" id="PS50042">
    <property type="entry name" value="CNMP_BINDING_3"/>
    <property type="match status" value="1"/>
</dbReference>
<evidence type="ECO:0000256" key="3">
    <source>
        <dbReference type="ARBA" id="ARBA00023163"/>
    </source>
</evidence>
<dbReference type="Proteomes" id="UP000466388">
    <property type="component" value="Unassembled WGS sequence"/>
</dbReference>
<dbReference type="InterPro" id="IPR014710">
    <property type="entry name" value="RmlC-like_jellyroll"/>
</dbReference>
<dbReference type="PANTHER" id="PTHR24567">
    <property type="entry name" value="CRP FAMILY TRANSCRIPTIONAL REGULATORY PROTEIN"/>
    <property type="match status" value="1"/>
</dbReference>
<keyword evidence="3" id="KW-0804">Transcription</keyword>
<feature type="domain" description="Cyclic nucleotide-binding" evidence="4">
    <location>
        <begin position="34"/>
        <end position="118"/>
    </location>
</feature>
<proteinExistence type="predicted"/>
<dbReference type="AlphaFoldDB" id="A0A7X3C395"/>
<dbReference type="Pfam" id="PF13545">
    <property type="entry name" value="HTH_Crp_2"/>
    <property type="match status" value="1"/>
</dbReference>
<dbReference type="PANTHER" id="PTHR24567:SF26">
    <property type="entry name" value="REGULATORY PROTEIN YEIL"/>
    <property type="match status" value="1"/>
</dbReference>
<protein>
    <submittedName>
        <fullName evidence="6">Transcriptional regulator YeiL</fullName>
    </submittedName>
</protein>
<evidence type="ECO:0000259" key="5">
    <source>
        <dbReference type="PROSITE" id="PS51063"/>
    </source>
</evidence>
<feature type="domain" description="HTH crp-type" evidence="5">
    <location>
        <begin position="149"/>
        <end position="213"/>
    </location>
</feature>
<dbReference type="SUPFAM" id="SSF51206">
    <property type="entry name" value="cAMP-binding domain-like"/>
    <property type="match status" value="1"/>
</dbReference>
<dbReference type="InterPro" id="IPR018490">
    <property type="entry name" value="cNMP-bd_dom_sf"/>
</dbReference>
<dbReference type="InterPro" id="IPR050397">
    <property type="entry name" value="Env_Response_Regulators"/>
</dbReference>
<dbReference type="SMART" id="SM00100">
    <property type="entry name" value="cNMP"/>
    <property type="match status" value="1"/>
</dbReference>
<dbReference type="RefSeq" id="WP_155431933.1">
    <property type="nucleotide sequence ID" value="NZ_WNJO01000009.1"/>
</dbReference>
<dbReference type="InterPro" id="IPR012318">
    <property type="entry name" value="HTH_CRP"/>
</dbReference>
<keyword evidence="1" id="KW-0805">Transcription regulation</keyword>
<organism evidence="6 7">
    <name type="scientific">Secundilactobacillus folii</name>
    <dbReference type="NCBI Taxonomy" id="2678357"/>
    <lineage>
        <taxon>Bacteria</taxon>
        <taxon>Bacillati</taxon>
        <taxon>Bacillota</taxon>
        <taxon>Bacilli</taxon>
        <taxon>Lactobacillales</taxon>
        <taxon>Lactobacillaceae</taxon>
        <taxon>Secundilactobacillus</taxon>
    </lineage>
</organism>
<dbReference type="Pfam" id="PF00027">
    <property type="entry name" value="cNMP_binding"/>
    <property type="match status" value="1"/>
</dbReference>
<dbReference type="InterPro" id="IPR036390">
    <property type="entry name" value="WH_DNA-bd_sf"/>
</dbReference>
<dbReference type="InterPro" id="IPR000595">
    <property type="entry name" value="cNMP-bd_dom"/>
</dbReference>
<accession>A0A7X3C395</accession>
<comment type="caution">
    <text evidence="6">The sequence shown here is derived from an EMBL/GenBank/DDBJ whole genome shotgun (WGS) entry which is preliminary data.</text>
</comment>
<name>A0A7X3C395_9LACO</name>
<dbReference type="EMBL" id="WNJO01000009">
    <property type="protein sequence ID" value="MTV82662.1"/>
    <property type="molecule type" value="Genomic_DNA"/>
</dbReference>
<dbReference type="GO" id="GO:0003677">
    <property type="term" value="F:DNA binding"/>
    <property type="evidence" value="ECO:0007669"/>
    <property type="project" value="UniProtKB-KW"/>
</dbReference>
<dbReference type="CDD" id="cd00038">
    <property type="entry name" value="CAP_ED"/>
    <property type="match status" value="1"/>
</dbReference>
<evidence type="ECO:0000256" key="1">
    <source>
        <dbReference type="ARBA" id="ARBA00023015"/>
    </source>
</evidence>
<evidence type="ECO:0000259" key="4">
    <source>
        <dbReference type="PROSITE" id="PS50042"/>
    </source>
</evidence>
<dbReference type="GO" id="GO:0003700">
    <property type="term" value="F:DNA-binding transcription factor activity"/>
    <property type="evidence" value="ECO:0007669"/>
    <property type="project" value="TreeGrafter"/>
</dbReference>
<keyword evidence="2" id="KW-0238">DNA-binding</keyword>
<dbReference type="PROSITE" id="PS51063">
    <property type="entry name" value="HTH_CRP_2"/>
    <property type="match status" value="1"/>
</dbReference>
<reference evidence="6 7" key="1">
    <citation type="submission" date="2019-11" db="EMBL/GenBank/DDBJ databases">
        <title>Lactobacillus sp. nov. CRM56-3, isolated from fermented tea leaves.</title>
        <authorList>
            <person name="Phuengjayaem S."/>
            <person name="Tanasupawat S."/>
        </authorList>
    </citation>
    <scope>NUCLEOTIDE SEQUENCE [LARGE SCALE GENOMIC DNA]</scope>
    <source>
        <strain evidence="6 7">CRM56-3</strain>
    </source>
</reference>
<keyword evidence="7" id="KW-1185">Reference proteome</keyword>